<dbReference type="RefSeq" id="WP_103241605.1">
    <property type="nucleotide sequence ID" value="NZ_JANJZD010000028.1"/>
</dbReference>
<keyword evidence="2" id="KW-1185">Reference proteome</keyword>
<proteinExistence type="predicted"/>
<evidence type="ECO:0000313" key="1">
    <source>
        <dbReference type="EMBL" id="SOY31618.1"/>
    </source>
</evidence>
<accession>A0A2K4ZMB7</accession>
<gene>
    <name evidence="1" type="ORF">AMURIS_04362</name>
</gene>
<dbReference type="OrthoDB" id="9791837at2"/>
<sequence>MGNKYNYDFYATRDCDTKYAADKVLDILANYIDISSAIDVGGGVGTWLKTIQEKFECPAENLLLLEGDYLQKKLLQIDEKSYIAQNLEERIKIEQRYDLAITLEVAEHLTKQRAETFCEDLTLLSNVVLFAAAVPFQGGGRPY</sequence>
<name>A0A2K4ZMB7_9FIRM</name>
<dbReference type="SUPFAM" id="SSF53335">
    <property type="entry name" value="S-adenosyl-L-methionine-dependent methyltransferases"/>
    <property type="match status" value="1"/>
</dbReference>
<reference evidence="1 2" key="1">
    <citation type="submission" date="2018-01" db="EMBL/GenBank/DDBJ databases">
        <authorList>
            <person name="Gaut B.S."/>
            <person name="Morton B.R."/>
            <person name="Clegg M.T."/>
            <person name="Duvall M.R."/>
        </authorList>
    </citation>
    <scope>NUCLEOTIDE SEQUENCE [LARGE SCALE GENOMIC DNA]</scope>
    <source>
        <strain evidence="1">GP69</strain>
    </source>
</reference>
<dbReference type="AlphaFoldDB" id="A0A2K4ZMB7"/>
<dbReference type="Proteomes" id="UP000236311">
    <property type="component" value="Unassembled WGS sequence"/>
</dbReference>
<organism evidence="1 2">
    <name type="scientific">Acetatifactor muris</name>
    <dbReference type="NCBI Taxonomy" id="879566"/>
    <lineage>
        <taxon>Bacteria</taxon>
        <taxon>Bacillati</taxon>
        <taxon>Bacillota</taxon>
        <taxon>Clostridia</taxon>
        <taxon>Lachnospirales</taxon>
        <taxon>Lachnospiraceae</taxon>
        <taxon>Acetatifactor</taxon>
    </lineage>
</organism>
<dbReference type="InterPro" id="IPR029063">
    <property type="entry name" value="SAM-dependent_MTases_sf"/>
</dbReference>
<protein>
    <recommendedName>
        <fullName evidence="3">Methyltransferase domain protein</fullName>
    </recommendedName>
</protein>
<dbReference type="Gene3D" id="3.40.50.150">
    <property type="entry name" value="Vaccinia Virus protein VP39"/>
    <property type="match status" value="1"/>
</dbReference>
<evidence type="ECO:0000313" key="2">
    <source>
        <dbReference type="Proteomes" id="UP000236311"/>
    </source>
</evidence>
<evidence type="ECO:0008006" key="3">
    <source>
        <dbReference type="Google" id="ProtNLM"/>
    </source>
</evidence>
<dbReference type="EMBL" id="OFSM01000028">
    <property type="protein sequence ID" value="SOY31618.1"/>
    <property type="molecule type" value="Genomic_DNA"/>
</dbReference>